<dbReference type="Proteomes" id="UP001595539">
    <property type="component" value="Unassembled WGS sequence"/>
</dbReference>
<proteinExistence type="predicted"/>
<organism evidence="2 3">
    <name type="scientific">Paracoccus angustae</name>
    <dbReference type="NCBI Taxonomy" id="1671480"/>
    <lineage>
        <taxon>Bacteria</taxon>
        <taxon>Pseudomonadati</taxon>
        <taxon>Pseudomonadota</taxon>
        <taxon>Alphaproteobacteria</taxon>
        <taxon>Rhodobacterales</taxon>
        <taxon>Paracoccaceae</taxon>
        <taxon>Paracoccus</taxon>
    </lineage>
</organism>
<keyword evidence="1" id="KW-1133">Transmembrane helix</keyword>
<keyword evidence="1" id="KW-0812">Transmembrane</keyword>
<feature type="transmembrane region" description="Helical" evidence="1">
    <location>
        <begin position="12"/>
        <end position="32"/>
    </location>
</feature>
<comment type="caution">
    <text evidence="2">The sequence shown here is derived from an EMBL/GenBank/DDBJ whole genome shotgun (WGS) entry which is preliminary data.</text>
</comment>
<accession>A0ABV7TZJ9</accession>
<keyword evidence="1" id="KW-0472">Membrane</keyword>
<dbReference type="RefSeq" id="WP_377758810.1">
    <property type="nucleotide sequence ID" value="NZ_JBHRXY010000001.1"/>
</dbReference>
<sequence>MDKQAKSTFIGIMAAVAAIVVIGGGGYGIYYASQADERRSERLDRSMRDLRDSVNDYRCATERVRLFDQGKDFGLGHPCRD</sequence>
<evidence type="ECO:0000256" key="1">
    <source>
        <dbReference type="SAM" id="Phobius"/>
    </source>
</evidence>
<protein>
    <submittedName>
        <fullName evidence="2">Uncharacterized protein</fullName>
    </submittedName>
</protein>
<dbReference type="EMBL" id="JBHRXY010000001">
    <property type="protein sequence ID" value="MFC3628209.1"/>
    <property type="molecule type" value="Genomic_DNA"/>
</dbReference>
<evidence type="ECO:0000313" key="3">
    <source>
        <dbReference type="Proteomes" id="UP001595539"/>
    </source>
</evidence>
<evidence type="ECO:0000313" key="2">
    <source>
        <dbReference type="EMBL" id="MFC3628209.1"/>
    </source>
</evidence>
<reference evidence="3" key="1">
    <citation type="journal article" date="2019" name="Int. J. Syst. Evol. Microbiol.">
        <title>The Global Catalogue of Microorganisms (GCM) 10K type strain sequencing project: providing services to taxonomists for standard genome sequencing and annotation.</title>
        <authorList>
            <consortium name="The Broad Institute Genomics Platform"/>
            <consortium name="The Broad Institute Genome Sequencing Center for Infectious Disease"/>
            <person name="Wu L."/>
            <person name="Ma J."/>
        </authorList>
    </citation>
    <scope>NUCLEOTIDE SEQUENCE [LARGE SCALE GENOMIC DNA]</scope>
    <source>
        <strain evidence="3">KCTC 42473</strain>
    </source>
</reference>
<keyword evidence="3" id="KW-1185">Reference proteome</keyword>
<name>A0ABV7TZJ9_9RHOB</name>
<gene>
    <name evidence="2" type="ORF">ACFOM8_01980</name>
</gene>